<dbReference type="OrthoDB" id="10041421at2759"/>
<keyword evidence="3" id="KW-0645">Protease</keyword>
<evidence type="ECO:0000259" key="5">
    <source>
        <dbReference type="PROSITE" id="PS00631"/>
    </source>
</evidence>
<evidence type="ECO:0000256" key="2">
    <source>
        <dbReference type="ARBA" id="ARBA00022438"/>
    </source>
</evidence>
<proteinExistence type="inferred from homology"/>
<dbReference type="STRING" id="188477.A0A433T1G5"/>
<dbReference type="InterPro" id="IPR011356">
    <property type="entry name" value="Leucine_aapep/pepB"/>
</dbReference>
<evidence type="ECO:0000256" key="3">
    <source>
        <dbReference type="ARBA" id="ARBA00022670"/>
    </source>
</evidence>
<feature type="domain" description="Cytosol aminopeptidase" evidence="5">
    <location>
        <begin position="155"/>
        <end position="162"/>
    </location>
</feature>
<gene>
    <name evidence="6" type="ORF">EGW08_016859</name>
</gene>
<sequence length="326" mass="34709">MAAPRVEEYVREAFQGSPVQVSVVSDSDTLNKEYPLLGAVNRAADSVPRHKGRVIFLDYTGSGNITKTLFLVGKGITYDTGGADIKAGGVMAGMSRDKGGASAVAGFMKVLSILKPENLRVVGGLSMVRNSVGEESYVADEVITSRAGKRVRVGNTDAEGRMVMADVLCRMKEMAVDAVNPHLMTIATLTGHAVRAMGPAYSIIMDNGPARQRNTAQNIQSAGDKCGDPFEISTIRREDYEFHTDTSDYADVLQCNNQASTMTNRGHQGPSAFLILASGMDKHGIDSSQPLPYSHLDIAGSAGSYPDIPTAAPILALISHFVLDQA</sequence>
<dbReference type="Proteomes" id="UP000271974">
    <property type="component" value="Unassembled WGS sequence"/>
</dbReference>
<comment type="caution">
    <text evidence="6">The sequence shown here is derived from an EMBL/GenBank/DDBJ whole genome shotgun (WGS) entry which is preliminary data.</text>
</comment>
<evidence type="ECO:0000313" key="7">
    <source>
        <dbReference type="Proteomes" id="UP000271974"/>
    </source>
</evidence>
<dbReference type="PANTHER" id="PTHR11963">
    <property type="entry name" value="LEUCINE AMINOPEPTIDASE-RELATED"/>
    <property type="match status" value="1"/>
</dbReference>
<accession>A0A433T1G5</accession>
<reference evidence="6 7" key="1">
    <citation type="submission" date="2019-01" db="EMBL/GenBank/DDBJ databases">
        <title>A draft genome assembly of the solar-powered sea slug Elysia chlorotica.</title>
        <authorList>
            <person name="Cai H."/>
            <person name="Li Q."/>
            <person name="Fang X."/>
            <person name="Li J."/>
            <person name="Curtis N.E."/>
            <person name="Altenburger A."/>
            <person name="Shibata T."/>
            <person name="Feng M."/>
            <person name="Maeda T."/>
            <person name="Schwartz J.A."/>
            <person name="Shigenobu S."/>
            <person name="Lundholm N."/>
            <person name="Nishiyama T."/>
            <person name="Yang H."/>
            <person name="Hasebe M."/>
            <person name="Li S."/>
            <person name="Pierce S.K."/>
            <person name="Wang J."/>
        </authorList>
    </citation>
    <scope>NUCLEOTIDE SEQUENCE [LARGE SCALE GENOMIC DNA]</scope>
    <source>
        <strain evidence="6">EC2010</strain>
        <tissue evidence="6">Whole organism of an adult</tissue>
    </source>
</reference>
<comment type="similarity">
    <text evidence="1">Belongs to the peptidase M17 family.</text>
</comment>
<dbReference type="InterPro" id="IPR000819">
    <property type="entry name" value="Peptidase_M17_C"/>
</dbReference>
<organism evidence="6 7">
    <name type="scientific">Elysia chlorotica</name>
    <name type="common">Eastern emerald elysia</name>
    <name type="synonym">Sea slug</name>
    <dbReference type="NCBI Taxonomy" id="188477"/>
    <lineage>
        <taxon>Eukaryota</taxon>
        <taxon>Metazoa</taxon>
        <taxon>Spiralia</taxon>
        <taxon>Lophotrochozoa</taxon>
        <taxon>Mollusca</taxon>
        <taxon>Gastropoda</taxon>
        <taxon>Heterobranchia</taxon>
        <taxon>Euthyneura</taxon>
        <taxon>Panpulmonata</taxon>
        <taxon>Sacoglossa</taxon>
        <taxon>Placobranchoidea</taxon>
        <taxon>Plakobranchidae</taxon>
        <taxon>Elysia</taxon>
    </lineage>
</organism>
<dbReference type="PROSITE" id="PS00631">
    <property type="entry name" value="CYTOSOL_AP"/>
    <property type="match status" value="1"/>
</dbReference>
<keyword evidence="4" id="KW-0378">Hydrolase</keyword>
<evidence type="ECO:0000256" key="4">
    <source>
        <dbReference type="ARBA" id="ARBA00022801"/>
    </source>
</evidence>
<dbReference type="EMBL" id="RQTK01000747">
    <property type="protein sequence ID" value="RUS75369.1"/>
    <property type="molecule type" value="Genomic_DNA"/>
</dbReference>
<dbReference type="GO" id="GO:0006508">
    <property type="term" value="P:proteolysis"/>
    <property type="evidence" value="ECO:0007669"/>
    <property type="project" value="UniProtKB-KW"/>
</dbReference>
<evidence type="ECO:0000256" key="1">
    <source>
        <dbReference type="ARBA" id="ARBA00009528"/>
    </source>
</evidence>
<dbReference type="Gene3D" id="3.40.630.10">
    <property type="entry name" value="Zn peptidases"/>
    <property type="match status" value="1"/>
</dbReference>
<protein>
    <recommendedName>
        <fullName evidence="5">Cytosol aminopeptidase domain-containing protein</fullName>
    </recommendedName>
</protein>
<dbReference type="PRINTS" id="PR00481">
    <property type="entry name" value="LAMNOPPTDASE"/>
</dbReference>
<dbReference type="Pfam" id="PF00883">
    <property type="entry name" value="Peptidase_M17"/>
    <property type="match status" value="1"/>
</dbReference>
<keyword evidence="7" id="KW-1185">Reference proteome</keyword>
<dbReference type="GO" id="GO:0070006">
    <property type="term" value="F:metalloaminopeptidase activity"/>
    <property type="evidence" value="ECO:0007669"/>
    <property type="project" value="InterPro"/>
</dbReference>
<dbReference type="GO" id="GO:0005737">
    <property type="term" value="C:cytoplasm"/>
    <property type="evidence" value="ECO:0007669"/>
    <property type="project" value="InterPro"/>
</dbReference>
<dbReference type="AlphaFoldDB" id="A0A433T1G5"/>
<dbReference type="SUPFAM" id="SSF53187">
    <property type="entry name" value="Zn-dependent exopeptidases"/>
    <property type="match status" value="1"/>
</dbReference>
<dbReference type="PANTHER" id="PTHR11963:SF48">
    <property type="entry name" value="DIPEPTIDASE B, ISOFORM A"/>
    <property type="match status" value="1"/>
</dbReference>
<evidence type="ECO:0000313" key="6">
    <source>
        <dbReference type="EMBL" id="RUS75369.1"/>
    </source>
</evidence>
<name>A0A433T1G5_ELYCH</name>
<dbReference type="GO" id="GO:0030145">
    <property type="term" value="F:manganese ion binding"/>
    <property type="evidence" value="ECO:0007669"/>
    <property type="project" value="InterPro"/>
</dbReference>
<keyword evidence="2" id="KW-0031">Aminopeptidase</keyword>